<reference evidence="4" key="1">
    <citation type="journal article" date="2020" name="bioRxiv">
        <title>Hybrid origin of Populus tomentosa Carr. identified through genome sequencing and phylogenomic analysis.</title>
        <authorList>
            <person name="An X."/>
            <person name="Gao K."/>
            <person name="Chen Z."/>
            <person name="Li J."/>
            <person name="Yang X."/>
            <person name="Yang X."/>
            <person name="Zhou J."/>
            <person name="Guo T."/>
            <person name="Zhao T."/>
            <person name="Huang S."/>
            <person name="Miao D."/>
            <person name="Khan W.U."/>
            <person name="Rao P."/>
            <person name="Ye M."/>
            <person name="Lei B."/>
            <person name="Liao W."/>
            <person name="Wang J."/>
            <person name="Ji L."/>
            <person name="Li Y."/>
            <person name="Guo B."/>
            <person name="Mustafa N.S."/>
            <person name="Li S."/>
            <person name="Yun Q."/>
            <person name="Keller S.R."/>
            <person name="Mao J."/>
            <person name="Zhang R."/>
            <person name="Strauss S.H."/>
        </authorList>
    </citation>
    <scope>NUCLEOTIDE SEQUENCE</scope>
    <source>
        <strain evidence="4">GM15</strain>
        <tissue evidence="4">Leaf</tissue>
    </source>
</reference>
<name>A0A8X7ZQN4_POPTO</name>
<protein>
    <recommendedName>
        <fullName evidence="3">RRM domain-containing protein</fullName>
    </recommendedName>
</protein>
<keyword evidence="5" id="KW-1185">Reference proteome</keyword>
<proteinExistence type="predicted"/>
<dbReference type="AlphaFoldDB" id="A0A8X7ZQN4"/>
<sequence length="425" mass="46087">MEDLKKRKMDEAIINGSAETSTAQDYLRSLLDPLNKPQLVDLLSRLGSQYPSIAEEIKSLASADPVHRKLFVRGLAWNTTSETLCAVSALLIAESEFRMHGEIEEGSVIYDKATGKSRGYGFITYKHMESAQSALGAPSKLIDVRISSFLNDTPSVPYVEFISPFLEVPYNVGFLGCTLNFYIVFYFQGRMAVCNLACEGLTGATTTPDLTQRKLYIGGLSPEISSEMLLHFFGRYGEIEEGSVAYNKDTNESRGFGFVTYKTVEAAKKAIDDPHKLFGDKFPVAVRAATGVPPVNIHLGRPFGGLKDFKGRTITVKLADTHKGKTVQMQSQAPMVPVPVPMAAAGYAQPGKAPVGSGTPVGYPYPQTVASYPASSYPNPLVAPAPYPTQSQVSYAPVSAKKELLGLSSTPPVGMGGYPYYYPKQ</sequence>
<dbReference type="EMBL" id="JAAWWB010000011">
    <property type="protein sequence ID" value="KAG6772302.1"/>
    <property type="molecule type" value="Genomic_DNA"/>
</dbReference>
<dbReference type="GO" id="GO:0003723">
    <property type="term" value="F:RNA binding"/>
    <property type="evidence" value="ECO:0007669"/>
    <property type="project" value="UniProtKB-UniRule"/>
</dbReference>
<dbReference type="SMART" id="SM00360">
    <property type="entry name" value="RRM"/>
    <property type="match status" value="2"/>
</dbReference>
<keyword evidence="1 2" id="KW-0694">RNA-binding</keyword>
<comment type="caution">
    <text evidence="4">The sequence shown here is derived from an EMBL/GenBank/DDBJ whole genome shotgun (WGS) entry which is preliminary data.</text>
</comment>
<evidence type="ECO:0000313" key="4">
    <source>
        <dbReference type="EMBL" id="KAG6772302.1"/>
    </source>
</evidence>
<dbReference type="InterPro" id="IPR052462">
    <property type="entry name" value="SLIRP/GR-RBP-like"/>
</dbReference>
<dbReference type="InterPro" id="IPR000504">
    <property type="entry name" value="RRM_dom"/>
</dbReference>
<dbReference type="PANTHER" id="PTHR48027">
    <property type="entry name" value="HETEROGENEOUS NUCLEAR RIBONUCLEOPROTEIN 87F-RELATED"/>
    <property type="match status" value="1"/>
</dbReference>
<accession>A0A8X7ZQN4</accession>
<gene>
    <name evidence="4" type="ORF">POTOM_023705</name>
</gene>
<dbReference type="Pfam" id="PF00076">
    <property type="entry name" value="RRM_1"/>
    <property type="match status" value="2"/>
</dbReference>
<feature type="domain" description="RRM" evidence="3">
    <location>
        <begin position="213"/>
        <end position="321"/>
    </location>
</feature>
<dbReference type="OrthoDB" id="1875751at2759"/>
<dbReference type="Proteomes" id="UP000886885">
    <property type="component" value="Chromosome 6A"/>
</dbReference>
<evidence type="ECO:0000256" key="1">
    <source>
        <dbReference type="ARBA" id="ARBA00022884"/>
    </source>
</evidence>
<dbReference type="PROSITE" id="PS50102">
    <property type="entry name" value="RRM"/>
    <property type="match status" value="2"/>
</dbReference>
<feature type="domain" description="RRM" evidence="3">
    <location>
        <begin position="68"/>
        <end position="149"/>
    </location>
</feature>
<evidence type="ECO:0000256" key="2">
    <source>
        <dbReference type="PROSITE-ProRule" id="PRU00176"/>
    </source>
</evidence>
<organism evidence="4 5">
    <name type="scientific">Populus tomentosa</name>
    <name type="common">Chinese white poplar</name>
    <dbReference type="NCBI Taxonomy" id="118781"/>
    <lineage>
        <taxon>Eukaryota</taxon>
        <taxon>Viridiplantae</taxon>
        <taxon>Streptophyta</taxon>
        <taxon>Embryophyta</taxon>
        <taxon>Tracheophyta</taxon>
        <taxon>Spermatophyta</taxon>
        <taxon>Magnoliopsida</taxon>
        <taxon>eudicotyledons</taxon>
        <taxon>Gunneridae</taxon>
        <taxon>Pentapetalae</taxon>
        <taxon>rosids</taxon>
        <taxon>fabids</taxon>
        <taxon>Malpighiales</taxon>
        <taxon>Salicaceae</taxon>
        <taxon>Saliceae</taxon>
        <taxon>Populus</taxon>
    </lineage>
</organism>
<evidence type="ECO:0000313" key="5">
    <source>
        <dbReference type="Proteomes" id="UP000886885"/>
    </source>
</evidence>
<evidence type="ECO:0000259" key="3">
    <source>
        <dbReference type="PROSITE" id="PS50102"/>
    </source>
</evidence>